<dbReference type="HOGENOM" id="CLU_1751689_0_0_1"/>
<protein>
    <submittedName>
        <fullName evidence="1 2">Uncharacterized protein</fullName>
    </submittedName>
</protein>
<accession>T1EQA7</accession>
<proteinExistence type="predicted"/>
<reference evidence="1 3" key="2">
    <citation type="journal article" date="2013" name="Nature">
        <title>Insights into bilaterian evolution from three spiralian genomes.</title>
        <authorList>
            <person name="Simakov O."/>
            <person name="Marletaz F."/>
            <person name="Cho S.J."/>
            <person name="Edsinger-Gonzales E."/>
            <person name="Havlak P."/>
            <person name="Hellsten U."/>
            <person name="Kuo D.H."/>
            <person name="Larsson T."/>
            <person name="Lv J."/>
            <person name="Arendt D."/>
            <person name="Savage R."/>
            <person name="Osoegawa K."/>
            <person name="de Jong P."/>
            <person name="Grimwood J."/>
            <person name="Chapman J.A."/>
            <person name="Shapiro H."/>
            <person name="Aerts A."/>
            <person name="Otillar R.P."/>
            <person name="Terry A.Y."/>
            <person name="Boore J.L."/>
            <person name="Grigoriev I.V."/>
            <person name="Lindberg D.R."/>
            <person name="Seaver E.C."/>
            <person name="Weisblat D.A."/>
            <person name="Putnam N.H."/>
            <person name="Rokhsar D.S."/>
        </authorList>
    </citation>
    <scope>NUCLEOTIDE SEQUENCE</scope>
</reference>
<dbReference type="EnsemblMetazoa" id="HelroT160478">
    <property type="protein sequence ID" value="HelroP160478"/>
    <property type="gene ID" value="HelroG160478"/>
</dbReference>
<sequence>MCMHVLRARKDFNFDGQVYKEVQVNLTATRTIVNWGTVLLKQKKSPEESQAQKRVAGEKLSSRLEQIDVIKTTLKNKNVVQNKVNKNLDDYDHQKDEDEKRNISLGADNIELTEDQEGNAIEVIISQRQNDANNIDYILFEPIDSLPKD</sequence>
<dbReference type="Proteomes" id="UP000015101">
    <property type="component" value="Unassembled WGS sequence"/>
</dbReference>
<organism evidence="2 3">
    <name type="scientific">Helobdella robusta</name>
    <name type="common">Californian leech</name>
    <dbReference type="NCBI Taxonomy" id="6412"/>
    <lineage>
        <taxon>Eukaryota</taxon>
        <taxon>Metazoa</taxon>
        <taxon>Spiralia</taxon>
        <taxon>Lophotrochozoa</taxon>
        <taxon>Annelida</taxon>
        <taxon>Clitellata</taxon>
        <taxon>Hirudinea</taxon>
        <taxon>Rhynchobdellida</taxon>
        <taxon>Glossiphoniidae</taxon>
        <taxon>Helobdella</taxon>
    </lineage>
</organism>
<evidence type="ECO:0000313" key="3">
    <source>
        <dbReference type="Proteomes" id="UP000015101"/>
    </source>
</evidence>
<evidence type="ECO:0000313" key="1">
    <source>
        <dbReference type="EMBL" id="ESO06314.1"/>
    </source>
</evidence>
<reference evidence="2" key="3">
    <citation type="submission" date="2015-06" db="UniProtKB">
        <authorList>
            <consortium name="EnsemblMetazoa"/>
        </authorList>
    </citation>
    <scope>IDENTIFICATION</scope>
</reference>
<dbReference type="InParanoid" id="T1EQA7"/>
<reference evidence="3" key="1">
    <citation type="submission" date="2012-12" db="EMBL/GenBank/DDBJ databases">
        <authorList>
            <person name="Hellsten U."/>
            <person name="Grimwood J."/>
            <person name="Chapman J.A."/>
            <person name="Shapiro H."/>
            <person name="Aerts A."/>
            <person name="Otillar R.P."/>
            <person name="Terry A.Y."/>
            <person name="Boore J.L."/>
            <person name="Simakov O."/>
            <person name="Marletaz F."/>
            <person name="Cho S.-J."/>
            <person name="Edsinger-Gonzales E."/>
            <person name="Havlak P."/>
            <person name="Kuo D.-H."/>
            <person name="Larsson T."/>
            <person name="Lv J."/>
            <person name="Arendt D."/>
            <person name="Savage R."/>
            <person name="Osoegawa K."/>
            <person name="de Jong P."/>
            <person name="Lindberg D.R."/>
            <person name="Seaver E.C."/>
            <person name="Weisblat D.A."/>
            <person name="Putnam N.H."/>
            <person name="Grigoriev I.V."/>
            <person name="Rokhsar D.S."/>
        </authorList>
    </citation>
    <scope>NUCLEOTIDE SEQUENCE</scope>
</reference>
<gene>
    <name evidence="2" type="primary">20198757</name>
    <name evidence="1" type="ORF">HELRODRAFT_160478</name>
</gene>
<dbReference type="GeneID" id="20198757"/>
<dbReference type="EMBL" id="KB096324">
    <property type="protein sequence ID" value="ESO06314.1"/>
    <property type="molecule type" value="Genomic_DNA"/>
</dbReference>
<dbReference type="RefSeq" id="XP_009015682.1">
    <property type="nucleotide sequence ID" value="XM_009017434.1"/>
</dbReference>
<dbReference type="EMBL" id="AMQM01000603">
    <property type="status" value="NOT_ANNOTATED_CDS"/>
    <property type="molecule type" value="Genomic_DNA"/>
</dbReference>
<dbReference type="KEGG" id="hro:HELRODRAFT_160478"/>
<dbReference type="AlphaFoldDB" id="T1EQA7"/>
<evidence type="ECO:0000313" key="2">
    <source>
        <dbReference type="EnsemblMetazoa" id="HelroP160478"/>
    </source>
</evidence>
<dbReference type="CTD" id="20198757"/>
<name>T1EQA7_HELRO</name>
<keyword evidence="3" id="KW-1185">Reference proteome</keyword>